<feature type="non-terminal residue" evidence="5">
    <location>
        <position position="483"/>
    </location>
</feature>
<reference evidence="5" key="1">
    <citation type="submission" date="2020-11" db="EMBL/GenBank/DDBJ databases">
        <authorList>
            <consortium name="DOE Joint Genome Institute"/>
            <person name="Ahrendt S."/>
            <person name="Riley R."/>
            <person name="Andreopoulos W."/>
            <person name="Labutti K."/>
            <person name="Pangilinan J."/>
            <person name="Ruiz-Duenas F.J."/>
            <person name="Barrasa J.M."/>
            <person name="Sanchez-Garcia M."/>
            <person name="Camarero S."/>
            <person name="Miyauchi S."/>
            <person name="Serrano A."/>
            <person name="Linde D."/>
            <person name="Babiker R."/>
            <person name="Drula E."/>
            <person name="Ayuso-Fernandez I."/>
            <person name="Pacheco R."/>
            <person name="Padilla G."/>
            <person name="Ferreira P."/>
            <person name="Barriuso J."/>
            <person name="Kellner H."/>
            <person name="Castanera R."/>
            <person name="Alfaro M."/>
            <person name="Ramirez L."/>
            <person name="Pisabarro A.G."/>
            <person name="Kuo A."/>
            <person name="Tritt A."/>
            <person name="Lipzen A."/>
            <person name="He G."/>
            <person name="Yan M."/>
            <person name="Ng V."/>
            <person name="Cullen D."/>
            <person name="Martin F."/>
            <person name="Rosso M.-N."/>
            <person name="Henrissat B."/>
            <person name="Hibbett D."/>
            <person name="Martinez A.T."/>
            <person name="Grigoriev I.V."/>
        </authorList>
    </citation>
    <scope>NUCLEOTIDE SEQUENCE</scope>
    <source>
        <strain evidence="5">CBS 247.69</strain>
    </source>
</reference>
<gene>
    <name evidence="5" type="ORF">BDZ94DRAFT_1327669</name>
</gene>
<dbReference type="GO" id="GO:0008270">
    <property type="term" value="F:zinc ion binding"/>
    <property type="evidence" value="ECO:0007669"/>
    <property type="project" value="UniProtKB-KW"/>
</dbReference>
<keyword evidence="1" id="KW-0479">Metal-binding</keyword>
<evidence type="ECO:0000256" key="3">
    <source>
        <dbReference type="ARBA" id="ARBA00022833"/>
    </source>
</evidence>
<feature type="domain" description="PHD-type" evidence="4">
    <location>
        <begin position="445"/>
        <end position="482"/>
    </location>
</feature>
<dbReference type="InterPro" id="IPR011011">
    <property type="entry name" value="Znf_FYVE_PHD"/>
</dbReference>
<keyword evidence="6" id="KW-1185">Reference proteome</keyword>
<evidence type="ECO:0000313" key="5">
    <source>
        <dbReference type="EMBL" id="KAF9455241.1"/>
    </source>
</evidence>
<evidence type="ECO:0000313" key="6">
    <source>
        <dbReference type="Proteomes" id="UP000807353"/>
    </source>
</evidence>
<comment type="caution">
    <text evidence="5">The sequence shown here is derived from an EMBL/GenBank/DDBJ whole genome shotgun (WGS) entry which is preliminary data.</text>
</comment>
<dbReference type="Gene3D" id="3.30.40.10">
    <property type="entry name" value="Zinc/RING finger domain, C3HC4 (zinc finger)"/>
    <property type="match status" value="1"/>
</dbReference>
<keyword evidence="3" id="KW-0862">Zinc</keyword>
<evidence type="ECO:0000256" key="1">
    <source>
        <dbReference type="ARBA" id="ARBA00022723"/>
    </source>
</evidence>
<sequence length="483" mass="54327">MLSEENNSLTLIYITVVDNFNEFLSVTNTLPLGSGLEALASVLRARQSLAVQDNNPLTLASQRDAFRRTLKELGLTSIKDGFEPLTSWLNDLLGHDKSDSSVHMRAYFQLLLIDIHKCSGHPRIGGQHIELTDRPRRKAILTLDSFMHLEYNGNFGHFMADFFSGMRQWIPAQSCWRTKEGQPLCTGSRQDIRGLPISVPISLRIEIQHEGFIPANDQVWDFPLTVFTSPDGIAEGDGIAYDLVGFALFNPVQSHFITRYVHHNKVITYDGMKYDGYSIMEPGATVETHLAGRSPSLPDGYTVHQVFYRLQGGLVAQEKFYTLRSAYYKDQFNISVSRNSSNDPIAVAYQKGGMIEMDKRDRFWMIDGPRRPTTEYLTQNAPISPDTSIIDDNSLESEDETLPPNYYVAQISQRGSPESLPDSLFSLNCRCGLVGDGNKLYQTIEGEAIQCNECNDWSHIACQTDGRASGLKKDEKFFCDMCL</sequence>
<dbReference type="Proteomes" id="UP000807353">
    <property type="component" value="Unassembled WGS sequence"/>
</dbReference>
<organism evidence="5 6">
    <name type="scientific">Collybia nuda</name>
    <dbReference type="NCBI Taxonomy" id="64659"/>
    <lineage>
        <taxon>Eukaryota</taxon>
        <taxon>Fungi</taxon>
        <taxon>Dikarya</taxon>
        <taxon>Basidiomycota</taxon>
        <taxon>Agaricomycotina</taxon>
        <taxon>Agaricomycetes</taxon>
        <taxon>Agaricomycetidae</taxon>
        <taxon>Agaricales</taxon>
        <taxon>Tricholomatineae</taxon>
        <taxon>Clitocybaceae</taxon>
        <taxon>Collybia</taxon>
    </lineage>
</organism>
<evidence type="ECO:0000259" key="4">
    <source>
        <dbReference type="Pfam" id="PF00628"/>
    </source>
</evidence>
<dbReference type="OrthoDB" id="2624269at2759"/>
<dbReference type="EMBL" id="MU150863">
    <property type="protein sequence ID" value="KAF9455241.1"/>
    <property type="molecule type" value="Genomic_DNA"/>
</dbReference>
<proteinExistence type="predicted"/>
<keyword evidence="2" id="KW-0863">Zinc-finger</keyword>
<dbReference type="SUPFAM" id="SSF57903">
    <property type="entry name" value="FYVE/PHD zinc finger"/>
    <property type="match status" value="1"/>
</dbReference>
<dbReference type="InterPro" id="IPR013083">
    <property type="entry name" value="Znf_RING/FYVE/PHD"/>
</dbReference>
<accession>A0A9P6C7K8</accession>
<dbReference type="InterPro" id="IPR019787">
    <property type="entry name" value="Znf_PHD-finger"/>
</dbReference>
<dbReference type="Pfam" id="PF00628">
    <property type="entry name" value="PHD"/>
    <property type="match status" value="1"/>
</dbReference>
<evidence type="ECO:0000256" key="2">
    <source>
        <dbReference type="ARBA" id="ARBA00022771"/>
    </source>
</evidence>
<dbReference type="AlphaFoldDB" id="A0A9P6C7K8"/>
<name>A0A9P6C7K8_9AGAR</name>
<protein>
    <recommendedName>
        <fullName evidence="4">PHD-type domain-containing protein</fullName>
    </recommendedName>
</protein>